<accession>A0A9R0JIC0</accession>
<dbReference type="InterPro" id="IPR018289">
    <property type="entry name" value="MULE_transposase_dom"/>
</dbReference>
<evidence type="ECO:0000313" key="3">
    <source>
        <dbReference type="RefSeq" id="XP_021867064.2"/>
    </source>
</evidence>
<evidence type="ECO:0000259" key="1">
    <source>
        <dbReference type="Pfam" id="PF10551"/>
    </source>
</evidence>
<organism evidence="2 3">
    <name type="scientific">Spinacia oleracea</name>
    <name type="common">Spinach</name>
    <dbReference type="NCBI Taxonomy" id="3562"/>
    <lineage>
        <taxon>Eukaryota</taxon>
        <taxon>Viridiplantae</taxon>
        <taxon>Streptophyta</taxon>
        <taxon>Embryophyta</taxon>
        <taxon>Tracheophyta</taxon>
        <taxon>Spermatophyta</taxon>
        <taxon>Magnoliopsida</taxon>
        <taxon>eudicotyledons</taxon>
        <taxon>Gunneridae</taxon>
        <taxon>Pentapetalae</taxon>
        <taxon>Caryophyllales</taxon>
        <taxon>Chenopodiaceae</taxon>
        <taxon>Chenopodioideae</taxon>
        <taxon>Anserineae</taxon>
        <taxon>Spinacia</taxon>
    </lineage>
</organism>
<protein>
    <submittedName>
        <fullName evidence="3">Protein FAR1-RELATED SEQUENCE 5-like</fullName>
    </submittedName>
</protein>
<reference evidence="3" key="2">
    <citation type="submission" date="2025-08" db="UniProtKB">
        <authorList>
            <consortium name="RefSeq"/>
        </authorList>
    </citation>
    <scope>IDENTIFICATION</scope>
    <source>
        <tissue evidence="3">Leaf</tissue>
    </source>
</reference>
<dbReference type="PANTHER" id="PTHR47718:SF13">
    <property type="entry name" value="OS09G0290500 PROTEIN"/>
    <property type="match status" value="1"/>
</dbReference>
<dbReference type="KEGG" id="soe:110805744"/>
<dbReference type="GeneID" id="110805744"/>
<gene>
    <name evidence="3" type="primary">LOC110805744</name>
</gene>
<dbReference type="Pfam" id="PF10551">
    <property type="entry name" value="MULE"/>
    <property type="match status" value="1"/>
</dbReference>
<keyword evidence="2" id="KW-1185">Reference proteome</keyword>
<feature type="domain" description="MULE transposase" evidence="1">
    <location>
        <begin position="142"/>
        <end position="236"/>
    </location>
</feature>
<dbReference type="Proteomes" id="UP000813463">
    <property type="component" value="Chromosome 2"/>
</dbReference>
<proteinExistence type="predicted"/>
<dbReference type="AlphaFoldDB" id="A0A9R0JIC0"/>
<name>A0A9R0JIC0_SPIOL</name>
<dbReference type="PANTHER" id="PTHR47718">
    <property type="entry name" value="OS01G0519700 PROTEIN"/>
    <property type="match status" value="1"/>
</dbReference>
<evidence type="ECO:0000313" key="2">
    <source>
        <dbReference type="Proteomes" id="UP000813463"/>
    </source>
</evidence>
<sequence length="300" mass="34973">MAKTRRSKKVGCPIEIYASVDDKGDWIIRRVMLDHQNHQPTPMKSKDVPAFRKRNLLDKEKNLGQSGKSSLKFKGHSKENKEEVMLNLSGGDARAMVDYFNKLTADNQNFFHMERYAERGGLQDIVWVDARSRAAFEEFGDVIVFDATYLTNKYRLLYANFCGVNHHMQTILFGCALLSRETAETYSWLCTTWLNCISGKVSSGKLTNQDPAMRRALKETMKDTTHRWCLWHILQKFPKYLNKHENYEDLKADLENVIYDSSDPVTFEMGWNDVIVHYAVKENANYKWLEDMYDERHGTK</sequence>
<reference evidence="2" key="1">
    <citation type="journal article" date="2021" name="Nat. Commun.">
        <title>Genomic analyses provide insights into spinach domestication and the genetic basis of agronomic traits.</title>
        <authorList>
            <person name="Cai X."/>
            <person name="Sun X."/>
            <person name="Xu C."/>
            <person name="Sun H."/>
            <person name="Wang X."/>
            <person name="Ge C."/>
            <person name="Zhang Z."/>
            <person name="Wang Q."/>
            <person name="Fei Z."/>
            <person name="Jiao C."/>
            <person name="Wang Q."/>
        </authorList>
    </citation>
    <scope>NUCLEOTIDE SEQUENCE [LARGE SCALE GENOMIC DNA]</scope>
    <source>
        <strain evidence="2">cv. Varoflay</strain>
    </source>
</reference>
<dbReference type="RefSeq" id="XP_021867064.2">
    <property type="nucleotide sequence ID" value="XM_022011372.2"/>
</dbReference>